<proteinExistence type="inferred from homology"/>
<sequence>MTMLNYRNPRLLRREILRVLNFYYPDCIDTRYGGYVAQLDERDGFIYDGRTKHLVATARAVHNFSVGALIDGPVWCRTAAEHGLSFLSNHQWDVENSGYDWILDGRDTADNTRFCYGHAFVVLASARALEAGIPGAKTELERAVKTLDRHFLESEQGVYADRADGEWEAVAPYRGLNANMHTCEAMIVAYDVTEEDRYLDRAYGIAERIARDLAAETDGRLWEHYDADWTHDMEYNKDQPNHQFRPWGYQPGHHLEWSKLLSLLAEFCDDPWLESAARDLFDWAIETGWDDEHGGFYYTVDEDGAPVVADKYGWAITEGIGAAALLGRDDEAYLDWYDRLWEYGESDFVNPRHGNWFERLSPTNDRDDPNRGMAVEPGYHPISNAFVAMDAF</sequence>
<organism evidence="3 4">
    <name type="scientific">Haladaptatus litoreus</name>
    <dbReference type="NCBI Taxonomy" id="553468"/>
    <lineage>
        <taxon>Archaea</taxon>
        <taxon>Methanobacteriati</taxon>
        <taxon>Methanobacteriota</taxon>
        <taxon>Stenosarchaea group</taxon>
        <taxon>Halobacteria</taxon>
        <taxon>Halobacteriales</taxon>
        <taxon>Haladaptataceae</taxon>
        <taxon>Haladaptatus</taxon>
    </lineage>
</organism>
<dbReference type="Gene3D" id="1.50.10.10">
    <property type="match status" value="1"/>
</dbReference>
<evidence type="ECO:0000313" key="3">
    <source>
        <dbReference type="EMBL" id="SIR92041.1"/>
    </source>
</evidence>
<name>A0A1N7EV93_9EURY</name>
<dbReference type="InterPro" id="IPR008928">
    <property type="entry name" value="6-hairpin_glycosidase_sf"/>
</dbReference>
<dbReference type="InterPro" id="IPR010819">
    <property type="entry name" value="AGE/CE"/>
</dbReference>
<dbReference type="GO" id="GO:0016853">
    <property type="term" value="F:isomerase activity"/>
    <property type="evidence" value="ECO:0007669"/>
    <property type="project" value="UniProtKB-KW"/>
</dbReference>
<dbReference type="EMBL" id="FTNO01000007">
    <property type="protein sequence ID" value="SIR92041.1"/>
    <property type="molecule type" value="Genomic_DNA"/>
</dbReference>
<evidence type="ECO:0000256" key="2">
    <source>
        <dbReference type="ARBA" id="ARBA00023235"/>
    </source>
</evidence>
<dbReference type="Proteomes" id="UP000186914">
    <property type="component" value="Unassembled WGS sequence"/>
</dbReference>
<dbReference type="AlphaFoldDB" id="A0A1N7EV93"/>
<accession>A0A1N7EV93</accession>
<dbReference type="PANTHER" id="PTHR15108">
    <property type="entry name" value="N-ACYLGLUCOSAMINE-2-EPIMERASE"/>
    <property type="match status" value="1"/>
</dbReference>
<evidence type="ECO:0000313" key="4">
    <source>
        <dbReference type="Proteomes" id="UP000186914"/>
    </source>
</evidence>
<keyword evidence="4" id="KW-1185">Reference proteome</keyword>
<comment type="similarity">
    <text evidence="1">Belongs to the N-acylglucosamine 2-epimerase family.</text>
</comment>
<dbReference type="OrthoDB" id="280630at2157"/>
<keyword evidence="2" id="KW-0413">Isomerase</keyword>
<dbReference type="Pfam" id="PF07221">
    <property type="entry name" value="GlcNAc_2-epim"/>
    <property type="match status" value="1"/>
</dbReference>
<reference evidence="4" key="1">
    <citation type="submission" date="2017-01" db="EMBL/GenBank/DDBJ databases">
        <authorList>
            <person name="Varghese N."/>
            <person name="Submissions S."/>
        </authorList>
    </citation>
    <scope>NUCLEOTIDE SEQUENCE [LARGE SCALE GENOMIC DNA]</scope>
    <source>
        <strain evidence="4">CGMCC 1.7737</strain>
    </source>
</reference>
<gene>
    <name evidence="3" type="ORF">SAMN05421858_4531</name>
</gene>
<protein>
    <submittedName>
        <fullName evidence="3">Mannose or cellobiose epimerase, N-acyl-D-glucosamine 2-epimerase family</fullName>
    </submittedName>
</protein>
<dbReference type="GO" id="GO:0005975">
    <property type="term" value="P:carbohydrate metabolic process"/>
    <property type="evidence" value="ECO:0007669"/>
    <property type="project" value="InterPro"/>
</dbReference>
<dbReference type="SUPFAM" id="SSF48208">
    <property type="entry name" value="Six-hairpin glycosidases"/>
    <property type="match status" value="1"/>
</dbReference>
<dbReference type="InterPro" id="IPR012341">
    <property type="entry name" value="6hp_glycosidase-like_sf"/>
</dbReference>
<evidence type="ECO:0000256" key="1">
    <source>
        <dbReference type="ARBA" id="ARBA00008558"/>
    </source>
</evidence>